<accession>A0AAE1B085</accession>
<name>A0AAE1B085_9GAST</name>
<organism evidence="1 2">
    <name type="scientific">Elysia crispata</name>
    <name type="common">lettuce slug</name>
    <dbReference type="NCBI Taxonomy" id="231223"/>
    <lineage>
        <taxon>Eukaryota</taxon>
        <taxon>Metazoa</taxon>
        <taxon>Spiralia</taxon>
        <taxon>Lophotrochozoa</taxon>
        <taxon>Mollusca</taxon>
        <taxon>Gastropoda</taxon>
        <taxon>Heterobranchia</taxon>
        <taxon>Euthyneura</taxon>
        <taxon>Panpulmonata</taxon>
        <taxon>Sacoglossa</taxon>
        <taxon>Placobranchoidea</taxon>
        <taxon>Plakobranchidae</taxon>
        <taxon>Elysia</taxon>
    </lineage>
</organism>
<comment type="caution">
    <text evidence="1">The sequence shown here is derived from an EMBL/GenBank/DDBJ whole genome shotgun (WGS) entry which is preliminary data.</text>
</comment>
<dbReference type="Proteomes" id="UP001283361">
    <property type="component" value="Unassembled WGS sequence"/>
</dbReference>
<gene>
    <name evidence="1" type="ORF">RRG08_055704</name>
</gene>
<dbReference type="EMBL" id="JAWDGP010000832">
    <property type="protein sequence ID" value="KAK3796870.1"/>
    <property type="molecule type" value="Genomic_DNA"/>
</dbReference>
<protein>
    <submittedName>
        <fullName evidence="1">Uncharacterized protein</fullName>
    </submittedName>
</protein>
<sequence length="229" mass="26129">MRRPNAHNRTLKTSTCHCHYWTVAERFSNENHMSPFYPSSTRGYQADSSRDSQLARFTGSLYSQALVGGLELLLARTSSCDFIHPCQGRTSKQPRHGAGDAEPGNRELGSARGCSHIRAGVVCLGVVYRFVQVRRSLDGLSWGCLQWKRNSAYYKRGSLQVKKYYSRNATDENPLELPMRSLIFDHSVHKVGNLVDCPSQEPSSLHIPFYRPWNYVAARKRPMELYRSR</sequence>
<dbReference type="AlphaFoldDB" id="A0AAE1B085"/>
<keyword evidence="2" id="KW-1185">Reference proteome</keyword>
<evidence type="ECO:0000313" key="2">
    <source>
        <dbReference type="Proteomes" id="UP001283361"/>
    </source>
</evidence>
<proteinExistence type="predicted"/>
<evidence type="ECO:0000313" key="1">
    <source>
        <dbReference type="EMBL" id="KAK3796870.1"/>
    </source>
</evidence>
<reference evidence="1" key="1">
    <citation type="journal article" date="2023" name="G3 (Bethesda)">
        <title>A reference genome for the long-term kleptoplast-retaining sea slug Elysia crispata morphotype clarki.</title>
        <authorList>
            <person name="Eastman K.E."/>
            <person name="Pendleton A.L."/>
            <person name="Shaikh M.A."/>
            <person name="Suttiyut T."/>
            <person name="Ogas R."/>
            <person name="Tomko P."/>
            <person name="Gavelis G."/>
            <person name="Widhalm J.R."/>
            <person name="Wisecaver J.H."/>
        </authorList>
    </citation>
    <scope>NUCLEOTIDE SEQUENCE</scope>
    <source>
        <strain evidence="1">ECLA1</strain>
    </source>
</reference>